<keyword evidence="7" id="KW-0472">Membrane</keyword>
<dbReference type="PROSITE" id="PS00211">
    <property type="entry name" value="ABC_TRANSPORTER_1"/>
    <property type="match status" value="1"/>
</dbReference>
<dbReference type="Pfam" id="PF00005">
    <property type="entry name" value="ABC_tran"/>
    <property type="match status" value="1"/>
</dbReference>
<comment type="caution">
    <text evidence="9">The sequence shown here is derived from an EMBL/GenBank/DDBJ whole genome shotgun (WGS) entry which is preliminary data.</text>
</comment>
<sequence length="340" mass="36378">MSQFDDIRGGGQQPMIGFEQVTKTYPGVGGAAAVTALDGVSLRVERGQVFGILGRSGAGKTTLLRCLNHLEPLTHGSISVDGVDWTSLSGRELREARRRMGTIFQHFNLLGSRTVADNVGFGLELAGEKKSVIAPRVAELLELVGMPDKAGAFPSQLSGGQKQRVGIARALATRPSVLLMDEATSALDPTTTEQILDLVKQLQTQMGLTVLLITHESEVVRRVCDAAALMEDGRVVEQGNLLDLVADPGSRIGDQLIPLGRAIDGQGTLLSFVNSDVSEPLLSHFTRETGIDVSILGGSVEQIAGHKVGRLRVAFDHPHGTVDDQLIEQYFTTRGVRVSQ</sequence>
<dbReference type="PANTHER" id="PTHR43166">
    <property type="entry name" value="AMINO ACID IMPORT ATP-BINDING PROTEIN"/>
    <property type="match status" value="1"/>
</dbReference>
<evidence type="ECO:0000256" key="1">
    <source>
        <dbReference type="ARBA" id="ARBA00022448"/>
    </source>
</evidence>
<proteinExistence type="predicted"/>
<evidence type="ECO:0000259" key="8">
    <source>
        <dbReference type="PROSITE" id="PS50893"/>
    </source>
</evidence>
<evidence type="ECO:0000313" key="10">
    <source>
        <dbReference type="Proteomes" id="UP001596266"/>
    </source>
</evidence>
<dbReference type="SUPFAM" id="SSF52540">
    <property type="entry name" value="P-loop containing nucleoside triphosphate hydrolases"/>
    <property type="match status" value="1"/>
</dbReference>
<name>A0ABW1X2N4_9ACTN</name>
<gene>
    <name evidence="9" type="ORF">ACFP57_03815</name>
</gene>
<dbReference type="CDD" id="cd03258">
    <property type="entry name" value="ABC_MetN_methionine_transporter"/>
    <property type="match status" value="1"/>
</dbReference>
<dbReference type="Pfam" id="PF09383">
    <property type="entry name" value="NIL"/>
    <property type="match status" value="1"/>
</dbReference>
<dbReference type="SUPFAM" id="SSF55021">
    <property type="entry name" value="ACT-like"/>
    <property type="match status" value="1"/>
</dbReference>
<evidence type="ECO:0000256" key="5">
    <source>
        <dbReference type="ARBA" id="ARBA00022967"/>
    </source>
</evidence>
<organism evidence="9 10">
    <name type="scientific">Luteococcus sanguinis</name>
    <dbReference type="NCBI Taxonomy" id="174038"/>
    <lineage>
        <taxon>Bacteria</taxon>
        <taxon>Bacillati</taxon>
        <taxon>Actinomycetota</taxon>
        <taxon>Actinomycetes</taxon>
        <taxon>Propionibacteriales</taxon>
        <taxon>Propionibacteriaceae</taxon>
        <taxon>Luteococcus</taxon>
    </lineage>
</organism>
<dbReference type="PANTHER" id="PTHR43166:SF30">
    <property type="entry name" value="METHIONINE IMPORT ATP-BINDING PROTEIN METN"/>
    <property type="match status" value="1"/>
</dbReference>
<dbReference type="GO" id="GO:0005524">
    <property type="term" value="F:ATP binding"/>
    <property type="evidence" value="ECO:0007669"/>
    <property type="project" value="UniProtKB-KW"/>
</dbReference>
<protein>
    <submittedName>
        <fullName evidence="9">Methionine ABC transporter ATP-binding protein</fullName>
    </submittedName>
</protein>
<dbReference type="InterPro" id="IPR045865">
    <property type="entry name" value="ACT-like_dom_sf"/>
</dbReference>
<dbReference type="InterPro" id="IPR003439">
    <property type="entry name" value="ABC_transporter-like_ATP-bd"/>
</dbReference>
<evidence type="ECO:0000256" key="7">
    <source>
        <dbReference type="ARBA" id="ARBA00023136"/>
    </source>
</evidence>
<keyword evidence="2" id="KW-1003">Cell membrane</keyword>
<evidence type="ECO:0000256" key="3">
    <source>
        <dbReference type="ARBA" id="ARBA00022741"/>
    </source>
</evidence>
<feature type="domain" description="ABC transporter" evidence="8">
    <location>
        <begin position="16"/>
        <end position="257"/>
    </location>
</feature>
<dbReference type="SMART" id="SM00382">
    <property type="entry name" value="AAA"/>
    <property type="match status" value="1"/>
</dbReference>
<dbReference type="Gene3D" id="3.40.50.300">
    <property type="entry name" value="P-loop containing nucleotide triphosphate hydrolases"/>
    <property type="match status" value="1"/>
</dbReference>
<dbReference type="InterPro" id="IPR041701">
    <property type="entry name" value="MetN_ABC"/>
</dbReference>
<keyword evidence="4 9" id="KW-0067">ATP-binding</keyword>
<keyword evidence="3" id="KW-0547">Nucleotide-binding</keyword>
<dbReference type="InterPro" id="IPR003593">
    <property type="entry name" value="AAA+_ATPase"/>
</dbReference>
<keyword evidence="10" id="KW-1185">Reference proteome</keyword>
<dbReference type="InterPro" id="IPR050086">
    <property type="entry name" value="MetN_ABC_transporter-like"/>
</dbReference>
<dbReference type="SMART" id="SM00930">
    <property type="entry name" value="NIL"/>
    <property type="match status" value="1"/>
</dbReference>
<keyword evidence="6" id="KW-0029">Amino-acid transport</keyword>
<keyword evidence="5" id="KW-1278">Translocase</keyword>
<dbReference type="InterPro" id="IPR017871">
    <property type="entry name" value="ABC_transporter-like_CS"/>
</dbReference>
<accession>A0ABW1X2N4</accession>
<dbReference type="RefSeq" id="WP_343885262.1">
    <property type="nucleotide sequence ID" value="NZ_BAAAKI010000004.1"/>
</dbReference>
<evidence type="ECO:0000256" key="6">
    <source>
        <dbReference type="ARBA" id="ARBA00022970"/>
    </source>
</evidence>
<dbReference type="PROSITE" id="PS50893">
    <property type="entry name" value="ABC_TRANSPORTER_2"/>
    <property type="match status" value="1"/>
</dbReference>
<evidence type="ECO:0000256" key="2">
    <source>
        <dbReference type="ARBA" id="ARBA00022475"/>
    </source>
</evidence>
<keyword evidence="1" id="KW-0813">Transport</keyword>
<reference evidence="10" key="1">
    <citation type="journal article" date="2019" name="Int. J. Syst. Evol. Microbiol.">
        <title>The Global Catalogue of Microorganisms (GCM) 10K type strain sequencing project: providing services to taxonomists for standard genome sequencing and annotation.</title>
        <authorList>
            <consortium name="The Broad Institute Genomics Platform"/>
            <consortium name="The Broad Institute Genome Sequencing Center for Infectious Disease"/>
            <person name="Wu L."/>
            <person name="Ma J."/>
        </authorList>
    </citation>
    <scope>NUCLEOTIDE SEQUENCE [LARGE SCALE GENOMIC DNA]</scope>
    <source>
        <strain evidence="10">CGMCC 1.15277</strain>
    </source>
</reference>
<dbReference type="Gene3D" id="3.30.70.260">
    <property type="match status" value="1"/>
</dbReference>
<evidence type="ECO:0000256" key="4">
    <source>
        <dbReference type="ARBA" id="ARBA00022840"/>
    </source>
</evidence>
<evidence type="ECO:0000313" key="9">
    <source>
        <dbReference type="EMBL" id="MFC6396116.1"/>
    </source>
</evidence>
<dbReference type="InterPro" id="IPR018449">
    <property type="entry name" value="NIL_domain"/>
</dbReference>
<dbReference type="Proteomes" id="UP001596266">
    <property type="component" value="Unassembled WGS sequence"/>
</dbReference>
<dbReference type="EMBL" id="JBHSUA010000009">
    <property type="protein sequence ID" value="MFC6396116.1"/>
    <property type="molecule type" value="Genomic_DNA"/>
</dbReference>
<dbReference type="InterPro" id="IPR027417">
    <property type="entry name" value="P-loop_NTPase"/>
</dbReference>